<name>A0A0A8ZBL1_ARUDO</name>
<keyword evidence="1" id="KW-0812">Transmembrane</keyword>
<dbReference type="AlphaFoldDB" id="A0A0A8ZBL1"/>
<feature type="transmembrane region" description="Helical" evidence="1">
    <location>
        <begin position="34"/>
        <end position="56"/>
    </location>
</feature>
<reference evidence="2" key="1">
    <citation type="submission" date="2014-09" db="EMBL/GenBank/DDBJ databases">
        <authorList>
            <person name="Magalhaes I.L.F."/>
            <person name="Oliveira U."/>
            <person name="Santos F.R."/>
            <person name="Vidigal T.H.D.A."/>
            <person name="Brescovit A.D."/>
            <person name="Santos A.J."/>
        </authorList>
    </citation>
    <scope>NUCLEOTIDE SEQUENCE</scope>
    <source>
        <tissue evidence="2">Shoot tissue taken approximately 20 cm above the soil surface</tissue>
    </source>
</reference>
<reference evidence="2" key="2">
    <citation type="journal article" date="2015" name="Data Brief">
        <title>Shoot transcriptome of the giant reed, Arundo donax.</title>
        <authorList>
            <person name="Barrero R.A."/>
            <person name="Guerrero F.D."/>
            <person name="Moolhuijzen P."/>
            <person name="Goolsby J.A."/>
            <person name="Tidwell J."/>
            <person name="Bellgard S.E."/>
            <person name="Bellgard M.I."/>
        </authorList>
    </citation>
    <scope>NUCLEOTIDE SEQUENCE</scope>
    <source>
        <tissue evidence="2">Shoot tissue taken approximately 20 cm above the soil surface</tissue>
    </source>
</reference>
<sequence>MYLSPPVVLLACMQVAISLSLSLSVGVCVFQLCIFSVSFFVSFSLPLCISPCIYIFSSVTLNSVSLSRYIF</sequence>
<evidence type="ECO:0000256" key="1">
    <source>
        <dbReference type="SAM" id="Phobius"/>
    </source>
</evidence>
<evidence type="ECO:0000313" key="2">
    <source>
        <dbReference type="EMBL" id="JAD36814.1"/>
    </source>
</evidence>
<keyword evidence="1" id="KW-0472">Membrane</keyword>
<organism evidence="2">
    <name type="scientific">Arundo donax</name>
    <name type="common">Giant reed</name>
    <name type="synonym">Donax arundinaceus</name>
    <dbReference type="NCBI Taxonomy" id="35708"/>
    <lineage>
        <taxon>Eukaryota</taxon>
        <taxon>Viridiplantae</taxon>
        <taxon>Streptophyta</taxon>
        <taxon>Embryophyta</taxon>
        <taxon>Tracheophyta</taxon>
        <taxon>Spermatophyta</taxon>
        <taxon>Magnoliopsida</taxon>
        <taxon>Liliopsida</taxon>
        <taxon>Poales</taxon>
        <taxon>Poaceae</taxon>
        <taxon>PACMAD clade</taxon>
        <taxon>Arundinoideae</taxon>
        <taxon>Arundineae</taxon>
        <taxon>Arundo</taxon>
    </lineage>
</organism>
<dbReference type="EMBL" id="GBRH01261081">
    <property type="protein sequence ID" value="JAD36814.1"/>
    <property type="molecule type" value="Transcribed_RNA"/>
</dbReference>
<keyword evidence="1" id="KW-1133">Transmembrane helix</keyword>
<proteinExistence type="predicted"/>
<accession>A0A0A8ZBL1</accession>
<protein>
    <submittedName>
        <fullName evidence="2">Uncharacterized protein</fullName>
    </submittedName>
</protein>